<dbReference type="RefSeq" id="WP_045748851.1">
    <property type="nucleotide sequence ID" value="NZ_FUZK01000002.1"/>
</dbReference>
<dbReference type="Gene3D" id="1.10.30.50">
    <property type="match status" value="1"/>
</dbReference>
<dbReference type="OrthoDB" id="389741at2"/>
<name>A0A061AH52_9MOLU</name>
<dbReference type="EMBL" id="LK028559">
    <property type="protein sequence ID" value="CDR30282.1"/>
    <property type="molecule type" value="Genomic_DNA"/>
</dbReference>
<dbReference type="KEGG" id="aoc:Aocu_02090"/>
<dbReference type="PATRIC" id="fig|35623.3.peg.209"/>
<gene>
    <name evidence="2" type="ORF">Aocu_02090</name>
</gene>
<organism evidence="2 3">
    <name type="scientific">Acholeplasma oculi</name>
    <dbReference type="NCBI Taxonomy" id="35623"/>
    <lineage>
        <taxon>Bacteria</taxon>
        <taxon>Bacillati</taxon>
        <taxon>Mycoplasmatota</taxon>
        <taxon>Mollicutes</taxon>
        <taxon>Acholeplasmatales</taxon>
        <taxon>Acholeplasmataceae</taxon>
        <taxon>Acholeplasma</taxon>
    </lineage>
</organism>
<protein>
    <submittedName>
        <fullName evidence="2">HNH endoculease</fullName>
    </submittedName>
</protein>
<keyword evidence="3" id="KW-1185">Reference proteome</keyword>
<dbReference type="InParanoid" id="A0A061AH52"/>
<proteinExistence type="predicted"/>
<dbReference type="AlphaFoldDB" id="A0A061AH52"/>
<feature type="domain" description="HNH nuclease" evidence="1">
    <location>
        <begin position="56"/>
        <end position="90"/>
    </location>
</feature>
<dbReference type="Pfam" id="PF13395">
    <property type="entry name" value="HNH_4"/>
    <property type="match status" value="1"/>
</dbReference>
<sequence length="139" mass="16212">MKVSKELAMQLWRDVFGSDLWAVDCFGTWIYRDDYGDIQSTRIRPNGNGQRYNYGWDVDHIFPIARNGKDAMNNYEPMHHYNNKQKSDNLNFKIGDIPYQVVKCNICGGHGLYGKGIINQHTGIRVDWKGVQKRYYTSN</sequence>
<dbReference type="InterPro" id="IPR003615">
    <property type="entry name" value="HNH_nuc"/>
</dbReference>
<evidence type="ECO:0000313" key="2">
    <source>
        <dbReference type="EMBL" id="CDR30282.1"/>
    </source>
</evidence>
<reference evidence="3" key="1">
    <citation type="submission" date="2014-05" db="EMBL/GenBank/DDBJ databases">
        <authorList>
            <person name="Kube M."/>
        </authorList>
    </citation>
    <scope>NUCLEOTIDE SEQUENCE [LARGE SCALE GENOMIC DNA]</scope>
</reference>
<evidence type="ECO:0000313" key="3">
    <source>
        <dbReference type="Proteomes" id="UP000032434"/>
    </source>
</evidence>
<dbReference type="HOGENOM" id="CLU_2010247_0_0_14"/>
<dbReference type="STRING" id="35623.Aocu_02090"/>
<evidence type="ECO:0000259" key="1">
    <source>
        <dbReference type="Pfam" id="PF13395"/>
    </source>
</evidence>
<dbReference type="Proteomes" id="UP000032434">
    <property type="component" value="Chromosome 1"/>
</dbReference>
<accession>A0A061AH52</accession>